<keyword evidence="1" id="KW-0560">Oxidoreductase</keyword>
<evidence type="ECO:0000313" key="5">
    <source>
        <dbReference type="Proteomes" id="UP000702209"/>
    </source>
</evidence>
<name>A0ABS0D078_9NOCA</name>
<keyword evidence="2" id="KW-0503">Monooxygenase</keyword>
<comment type="caution">
    <text evidence="4">The sequence shown here is derived from an EMBL/GenBank/DDBJ whole genome shotgun (WGS) entry which is preliminary data.</text>
</comment>
<sequence length="496" mass="55019">MGYNPHVLVIGGGPAGSTTAALLARAGIRVTLLEKERFPRYHIGESLLASCLSTLRLSGAYDEVAAHGFQVKRGGVFLWQNDTWLLDWSRLVDADAWSWQVDRAAFDDILLRNAAKQGAEVIEQATVTNVLFDGDRPTAVEWTGPDDDQTRTTEFDFLVDASGRAGLLAKRHFDIRRQHKAFRNTAIWSYWTGARLHPDSPEGAINVVSTPEGGWIWHIPLSDGRFSVGYVISKRQFAEKRREHESLDSYYLDVIRGNAKLSELLEGAQQVDSVRAEQDYSYVADRFYGPGYAIVGDAACFLDPLLSTGVHLATYGALTASAAIATALRGEMSESEALGFFDYTYRRAYWRFLILVSRMYEQYVGSQEYFTHASSLTEAHEGDTPQESFTRIIAGLTDVDESSGEQQRTDTDAIVTEAELLDEEPAEVNIKYMGHLDMSPVWNIWRDPLGADTAMGEVRITTEPVLGLTSKPRSAAEMEAIVRPFIPPKGADVTTA</sequence>
<organism evidence="4 5">
    <name type="scientific">Nocardia amamiensis</name>
    <dbReference type="NCBI Taxonomy" id="404578"/>
    <lineage>
        <taxon>Bacteria</taxon>
        <taxon>Bacillati</taxon>
        <taxon>Actinomycetota</taxon>
        <taxon>Actinomycetes</taxon>
        <taxon>Mycobacteriales</taxon>
        <taxon>Nocardiaceae</taxon>
        <taxon>Nocardia</taxon>
    </lineage>
</organism>
<dbReference type="EMBL" id="JADLQX010000039">
    <property type="protein sequence ID" value="MBF6302226.1"/>
    <property type="molecule type" value="Genomic_DNA"/>
</dbReference>
<evidence type="ECO:0000256" key="1">
    <source>
        <dbReference type="ARBA" id="ARBA00023002"/>
    </source>
</evidence>
<protein>
    <submittedName>
        <fullName evidence="4">FAD-dependent oxidoreductase</fullName>
    </submittedName>
</protein>
<reference evidence="4 5" key="1">
    <citation type="submission" date="2020-10" db="EMBL/GenBank/DDBJ databases">
        <title>Identification of Nocardia species via Next-generation sequencing and recognition of intraspecies genetic diversity.</title>
        <authorList>
            <person name="Li P."/>
            <person name="Li P."/>
            <person name="Lu B."/>
        </authorList>
    </citation>
    <scope>NUCLEOTIDE SEQUENCE [LARGE SCALE GENOMIC DNA]</scope>
    <source>
        <strain evidence="4 5">BJ06-0157</strain>
    </source>
</reference>
<dbReference type="PANTHER" id="PTHR43747:SF5">
    <property type="entry name" value="FAD-BINDING DOMAIN-CONTAINING PROTEIN"/>
    <property type="match status" value="1"/>
</dbReference>
<keyword evidence="5" id="KW-1185">Reference proteome</keyword>
<evidence type="ECO:0000313" key="4">
    <source>
        <dbReference type="EMBL" id="MBF6302226.1"/>
    </source>
</evidence>
<comment type="similarity">
    <text evidence="3">Belongs to the flavin-dependent halogenase family. Bacterial tryptophan halogenase subfamily.</text>
</comment>
<dbReference type="Gene3D" id="3.50.50.60">
    <property type="entry name" value="FAD/NAD(P)-binding domain"/>
    <property type="match status" value="1"/>
</dbReference>
<dbReference type="PANTHER" id="PTHR43747">
    <property type="entry name" value="FAD-BINDING PROTEIN"/>
    <property type="match status" value="1"/>
</dbReference>
<proteinExistence type="inferred from homology"/>
<evidence type="ECO:0000256" key="3">
    <source>
        <dbReference type="ARBA" id="ARBA00038396"/>
    </source>
</evidence>
<dbReference type="InterPro" id="IPR036188">
    <property type="entry name" value="FAD/NAD-bd_sf"/>
</dbReference>
<gene>
    <name evidence="4" type="ORF">IU459_32495</name>
</gene>
<dbReference type="SUPFAM" id="SSF51905">
    <property type="entry name" value="FAD/NAD(P)-binding domain"/>
    <property type="match status" value="1"/>
</dbReference>
<dbReference type="RefSeq" id="WP_195133412.1">
    <property type="nucleotide sequence ID" value="NZ_JADLQX010000039.1"/>
</dbReference>
<dbReference type="InterPro" id="IPR006905">
    <property type="entry name" value="Flavin_halogenase"/>
</dbReference>
<accession>A0ABS0D078</accession>
<dbReference type="InterPro" id="IPR050816">
    <property type="entry name" value="Flavin-dep_Halogenase_NPB"/>
</dbReference>
<dbReference type="Proteomes" id="UP000702209">
    <property type="component" value="Unassembled WGS sequence"/>
</dbReference>
<dbReference type="Pfam" id="PF04820">
    <property type="entry name" value="Trp_halogenase"/>
    <property type="match status" value="2"/>
</dbReference>
<evidence type="ECO:0000256" key="2">
    <source>
        <dbReference type="ARBA" id="ARBA00023033"/>
    </source>
</evidence>